<sequence>MQVRQMKEDEHDFFLEMLYESIYITEDKPSKEVLLSSDEMRKYHEDWGRPGDEVLVAEENGELTGAIWYRQFTKEHPGYGFAGSDVPEIGMAVRADKRGKGVGRKLLEEVVSHAMNQGYDSLSLSVDPYNHQAVKLYKDFGFEKVGTSGTSITMQVFLTEADQRIRNLQRSGATARATMQIDQQSRRNQLIIGGVALLSGILLLIGSWIASAIYAASLDAWNTRSGKFFTAMQETSIFPLILSAVLLVSGITLIIREFNYSLKKEGVSND</sequence>
<organism evidence="4 5">
    <name type="scientific">Jeotgalibacillus haloalkalitolerans</name>
    <dbReference type="NCBI Taxonomy" id="3104292"/>
    <lineage>
        <taxon>Bacteria</taxon>
        <taxon>Bacillati</taxon>
        <taxon>Bacillota</taxon>
        <taxon>Bacilli</taxon>
        <taxon>Bacillales</taxon>
        <taxon>Caryophanaceae</taxon>
        <taxon>Jeotgalibacillus</taxon>
    </lineage>
</organism>
<keyword evidence="5" id="KW-1185">Reference proteome</keyword>
<protein>
    <submittedName>
        <fullName evidence="4">GNAT family N-acetyltransferase</fullName>
    </submittedName>
</protein>
<evidence type="ECO:0000256" key="2">
    <source>
        <dbReference type="SAM" id="Phobius"/>
    </source>
</evidence>
<dbReference type="CDD" id="cd04301">
    <property type="entry name" value="NAT_SF"/>
    <property type="match status" value="1"/>
</dbReference>
<dbReference type="SUPFAM" id="SSF55729">
    <property type="entry name" value="Acyl-CoA N-acyltransferases (Nat)"/>
    <property type="match status" value="1"/>
</dbReference>
<feature type="transmembrane region" description="Helical" evidence="2">
    <location>
        <begin position="236"/>
        <end position="255"/>
    </location>
</feature>
<dbReference type="PANTHER" id="PTHR13947">
    <property type="entry name" value="GNAT FAMILY N-ACETYLTRANSFERASE"/>
    <property type="match status" value="1"/>
</dbReference>
<accession>A0ABU5KQG1</accession>
<keyword evidence="2" id="KW-1133">Transmembrane helix</keyword>
<dbReference type="Gene3D" id="3.40.630.30">
    <property type="match status" value="1"/>
</dbReference>
<keyword evidence="1" id="KW-0808">Transferase</keyword>
<keyword evidence="2" id="KW-0472">Membrane</keyword>
<dbReference type="InterPro" id="IPR050769">
    <property type="entry name" value="NAT_camello-type"/>
</dbReference>
<evidence type="ECO:0000313" key="4">
    <source>
        <dbReference type="EMBL" id="MDZ5713323.1"/>
    </source>
</evidence>
<gene>
    <name evidence="4" type="ORF">UFB30_13905</name>
</gene>
<dbReference type="PANTHER" id="PTHR13947:SF37">
    <property type="entry name" value="LD18367P"/>
    <property type="match status" value="1"/>
</dbReference>
<dbReference type="PROSITE" id="PS51186">
    <property type="entry name" value="GNAT"/>
    <property type="match status" value="1"/>
</dbReference>
<dbReference type="EMBL" id="JAXQNN010000005">
    <property type="protein sequence ID" value="MDZ5713323.1"/>
    <property type="molecule type" value="Genomic_DNA"/>
</dbReference>
<evidence type="ECO:0000313" key="5">
    <source>
        <dbReference type="Proteomes" id="UP001292084"/>
    </source>
</evidence>
<feature type="transmembrane region" description="Helical" evidence="2">
    <location>
        <begin position="190"/>
        <end position="216"/>
    </location>
</feature>
<feature type="domain" description="N-acetyltransferase" evidence="3">
    <location>
        <begin position="1"/>
        <end position="159"/>
    </location>
</feature>
<reference evidence="4 5" key="1">
    <citation type="submission" date="2023-12" db="EMBL/GenBank/DDBJ databases">
        <title>Jeotgalibacillus haloalkaliphilus sp. nov., a novel salt-tolerant bacteria, isolated from the estuary of the Fenhe River into the Yellow River.</title>
        <authorList>
            <person name="Li Y."/>
        </authorList>
    </citation>
    <scope>NUCLEOTIDE SEQUENCE [LARGE SCALE GENOMIC DNA]</scope>
    <source>
        <strain evidence="4 5">HH7-29</strain>
    </source>
</reference>
<evidence type="ECO:0000259" key="3">
    <source>
        <dbReference type="PROSITE" id="PS51186"/>
    </source>
</evidence>
<comment type="caution">
    <text evidence="4">The sequence shown here is derived from an EMBL/GenBank/DDBJ whole genome shotgun (WGS) entry which is preliminary data.</text>
</comment>
<evidence type="ECO:0000256" key="1">
    <source>
        <dbReference type="ARBA" id="ARBA00022679"/>
    </source>
</evidence>
<dbReference type="InterPro" id="IPR000182">
    <property type="entry name" value="GNAT_dom"/>
</dbReference>
<proteinExistence type="predicted"/>
<name>A0ABU5KQG1_9BACL</name>
<dbReference type="RefSeq" id="WP_322422284.1">
    <property type="nucleotide sequence ID" value="NZ_JAXQNN010000005.1"/>
</dbReference>
<dbReference type="Pfam" id="PF00583">
    <property type="entry name" value="Acetyltransf_1"/>
    <property type="match status" value="1"/>
</dbReference>
<dbReference type="Proteomes" id="UP001292084">
    <property type="component" value="Unassembled WGS sequence"/>
</dbReference>
<dbReference type="InterPro" id="IPR016181">
    <property type="entry name" value="Acyl_CoA_acyltransferase"/>
</dbReference>
<keyword evidence="2" id="KW-0812">Transmembrane</keyword>